<dbReference type="InterPro" id="IPR037171">
    <property type="entry name" value="NagB/RpiA_transferase-like"/>
</dbReference>
<keyword evidence="2" id="KW-0004">4Fe-4S</keyword>
<comment type="caution">
    <text evidence="9">The sequence shown here is derived from an EMBL/GenBank/DDBJ whole genome shotgun (WGS) entry which is preliminary data.</text>
</comment>
<dbReference type="GO" id="GO:0006089">
    <property type="term" value="P:lactate metabolic process"/>
    <property type="evidence" value="ECO:0007669"/>
    <property type="project" value="InterPro"/>
</dbReference>
<dbReference type="Gene3D" id="1.10.1060.10">
    <property type="entry name" value="Alpha-helical ferredoxin"/>
    <property type="match status" value="1"/>
</dbReference>
<keyword evidence="5" id="KW-0249">Electron transport</keyword>
<accession>A0A934QHN0</accession>
<reference evidence="9" key="1">
    <citation type="submission" date="2017-08" db="EMBL/GenBank/DDBJ databases">
        <authorList>
            <person name="Imhoff J.F."/>
            <person name="Rahn T."/>
            <person name="Kuenzel S."/>
            <person name="Neulinger S.C."/>
        </authorList>
    </citation>
    <scope>NUCLEOTIDE SEQUENCE</scope>
    <source>
        <strain evidence="9">DSM 9154</strain>
    </source>
</reference>
<dbReference type="Pfam" id="PF13183">
    <property type="entry name" value="Fer4_8"/>
    <property type="match status" value="1"/>
</dbReference>
<dbReference type="Gene3D" id="3.40.50.10420">
    <property type="entry name" value="NagB/RpiA/CoA transferase-like"/>
    <property type="match status" value="1"/>
</dbReference>
<organism evidence="9 10">
    <name type="scientific">Rhodovibrio salinarum</name>
    <dbReference type="NCBI Taxonomy" id="1087"/>
    <lineage>
        <taxon>Bacteria</taxon>
        <taxon>Pseudomonadati</taxon>
        <taxon>Pseudomonadota</taxon>
        <taxon>Alphaproteobacteria</taxon>
        <taxon>Rhodospirillales</taxon>
        <taxon>Rhodovibrionaceae</taxon>
        <taxon>Rhodovibrio</taxon>
    </lineage>
</organism>
<reference evidence="9" key="2">
    <citation type="journal article" date="2020" name="Microorganisms">
        <title>Osmotic Adaptation and Compatible Solute Biosynthesis of Phototrophic Bacteria as Revealed from Genome Analyses.</title>
        <authorList>
            <person name="Imhoff J.F."/>
            <person name="Rahn T."/>
            <person name="Kunzel S."/>
            <person name="Keller A."/>
            <person name="Neulinger S.C."/>
        </authorList>
    </citation>
    <scope>NUCLEOTIDE SEQUENCE</scope>
    <source>
        <strain evidence="9">DSM 9154</strain>
    </source>
</reference>
<dbReference type="SUPFAM" id="SSF46548">
    <property type="entry name" value="alpha-helical ferredoxin"/>
    <property type="match status" value="1"/>
</dbReference>
<name>A0A934QHN0_9PROT</name>
<evidence type="ECO:0000256" key="3">
    <source>
        <dbReference type="ARBA" id="ARBA00022723"/>
    </source>
</evidence>
<protein>
    <submittedName>
        <fullName evidence="9">Iron-sulfur cluster-binding protein</fullName>
    </submittedName>
</protein>
<keyword evidence="10" id="KW-1185">Reference proteome</keyword>
<evidence type="ECO:0000256" key="7">
    <source>
        <dbReference type="ARBA" id="ARBA00023014"/>
    </source>
</evidence>
<dbReference type="InterPro" id="IPR017900">
    <property type="entry name" value="4Fe4S_Fe_S_CS"/>
</dbReference>
<dbReference type="GO" id="GO:0046872">
    <property type="term" value="F:metal ion binding"/>
    <property type="evidence" value="ECO:0007669"/>
    <property type="project" value="UniProtKB-KW"/>
</dbReference>
<dbReference type="Pfam" id="PF02589">
    <property type="entry name" value="LUD_dom"/>
    <property type="match status" value="1"/>
</dbReference>
<gene>
    <name evidence="9" type="ORF">CKO21_06395</name>
</gene>
<sequence length="486" mass="54394">MQPTSHAFKENATRALDNAQLQRALGNMKQGFIVKRQKAVDRLPEFDQLRDHAKEIKDHTLEHLDFYLETFEERVTAQGGQVHWAPTAADARQHVLDICRRRGAKTVTKGKSMVAEEIGLNDFLESHEIVPVETDLGEYIIQLRGEPPSHIIAPAVHLNRDQVEADFRKYHLQFPPDRALSEARQLVNEARAVLRQRYLDADLGITGANFLVAETGASVIVTNEGNGDLTQALPRVHVVIASLEKIVPTLEDATTIMRVLARSATGQEQTVYTTFSAGPKRTGDLDGPEEFHVILLDNGRSAMLGTEFQDMLRCIRCGACMNHCPVYHAVGGHAYGWTYPGPMGAVLTPSLIGVNEAGHLPNASTFCGRCQSVCPMHIPLPKMMRHWREREYERHLQPLPARTGLKLWAGLARRPTLYQLATRLQAKTLHLIGRKKGRFGWLPLAGGWTRHRDFPTPEGKTFQQLWAERQRAQAKDQPVAKGRPSA</sequence>
<evidence type="ECO:0000313" key="9">
    <source>
        <dbReference type="EMBL" id="MBK1696872.1"/>
    </source>
</evidence>
<evidence type="ECO:0000256" key="1">
    <source>
        <dbReference type="ARBA" id="ARBA00022448"/>
    </source>
</evidence>
<evidence type="ECO:0000256" key="6">
    <source>
        <dbReference type="ARBA" id="ARBA00023004"/>
    </source>
</evidence>
<dbReference type="InterPro" id="IPR003741">
    <property type="entry name" value="LUD_dom"/>
</dbReference>
<keyword evidence="1" id="KW-0813">Transport</keyword>
<dbReference type="Pfam" id="PF11870">
    <property type="entry name" value="LutB_C"/>
    <property type="match status" value="1"/>
</dbReference>
<evidence type="ECO:0000256" key="4">
    <source>
        <dbReference type="ARBA" id="ARBA00022737"/>
    </source>
</evidence>
<keyword evidence="7" id="KW-0411">Iron-sulfur</keyword>
<feature type="domain" description="4Fe-4S ferredoxin-type" evidence="8">
    <location>
        <begin position="305"/>
        <end position="335"/>
    </location>
</feature>
<keyword evidence="3" id="KW-0479">Metal-binding</keyword>
<proteinExistence type="predicted"/>
<evidence type="ECO:0000259" key="8">
    <source>
        <dbReference type="PROSITE" id="PS51379"/>
    </source>
</evidence>
<keyword evidence="4" id="KW-0677">Repeat</keyword>
<dbReference type="GO" id="GO:0051539">
    <property type="term" value="F:4 iron, 4 sulfur cluster binding"/>
    <property type="evidence" value="ECO:0007669"/>
    <property type="project" value="UniProtKB-KW"/>
</dbReference>
<evidence type="ECO:0000313" key="10">
    <source>
        <dbReference type="Proteomes" id="UP000778970"/>
    </source>
</evidence>
<dbReference type="PANTHER" id="PTHR47153:SF2">
    <property type="entry name" value="LACTATE UTILIZATION PROTEIN B"/>
    <property type="match status" value="1"/>
</dbReference>
<dbReference type="InterPro" id="IPR024569">
    <property type="entry name" value="LutB_C"/>
</dbReference>
<dbReference type="InterPro" id="IPR017896">
    <property type="entry name" value="4Fe4S_Fe-S-bd"/>
</dbReference>
<evidence type="ECO:0000256" key="2">
    <source>
        <dbReference type="ARBA" id="ARBA00022485"/>
    </source>
</evidence>
<dbReference type="NCBIfam" id="TIGR00273">
    <property type="entry name" value="LutB/LldF family L-lactate oxidation iron-sulfur protein"/>
    <property type="match status" value="1"/>
</dbReference>
<keyword evidence="6" id="KW-0408">Iron</keyword>
<dbReference type="EMBL" id="NRRE01000020">
    <property type="protein sequence ID" value="MBK1696872.1"/>
    <property type="molecule type" value="Genomic_DNA"/>
</dbReference>
<evidence type="ECO:0000256" key="5">
    <source>
        <dbReference type="ARBA" id="ARBA00022982"/>
    </source>
</evidence>
<dbReference type="PROSITE" id="PS51379">
    <property type="entry name" value="4FE4S_FER_2"/>
    <property type="match status" value="1"/>
</dbReference>
<dbReference type="RefSeq" id="WP_027287326.1">
    <property type="nucleotide sequence ID" value="NZ_NRRE01000020.1"/>
</dbReference>
<dbReference type="PANTHER" id="PTHR47153">
    <property type="entry name" value="LACTATE UTILIZATION PROTEIN B"/>
    <property type="match status" value="1"/>
</dbReference>
<dbReference type="AlphaFoldDB" id="A0A934QHN0"/>
<dbReference type="InterPro" id="IPR009051">
    <property type="entry name" value="Helical_ferredxn"/>
</dbReference>
<dbReference type="Proteomes" id="UP000778970">
    <property type="component" value="Unassembled WGS sequence"/>
</dbReference>
<dbReference type="InterPro" id="IPR024185">
    <property type="entry name" value="FTHF_cligase-like_sf"/>
</dbReference>
<dbReference type="SUPFAM" id="SSF100950">
    <property type="entry name" value="NagB/RpiA/CoA transferase-like"/>
    <property type="match status" value="1"/>
</dbReference>
<dbReference type="InterPro" id="IPR004452">
    <property type="entry name" value="LutB/LldF"/>
</dbReference>
<dbReference type="PROSITE" id="PS00198">
    <property type="entry name" value="4FE4S_FER_1"/>
    <property type="match status" value="1"/>
</dbReference>